<proteinExistence type="predicted"/>
<evidence type="ECO:0000313" key="2">
    <source>
        <dbReference type="EMBL" id="KAF2481771.1"/>
    </source>
</evidence>
<accession>A0A6A6PQ20</accession>
<dbReference type="GeneID" id="54478330"/>
<dbReference type="Proteomes" id="UP000799767">
    <property type="component" value="Unassembled WGS sequence"/>
</dbReference>
<dbReference type="RefSeq" id="XP_033588341.1">
    <property type="nucleotide sequence ID" value="XM_033737328.1"/>
</dbReference>
<dbReference type="AlphaFoldDB" id="A0A6A6PQ20"/>
<dbReference type="OrthoDB" id="5379420at2759"/>
<sequence length="662" mass="74039">MLARRLSRAIRHSTGNALHDACRLCTCTCGRTFFAQPAIGDRRGRRSSTYSRTYRQRLKKLPGGEAIAAADEQAKAQKEKYENLVRDGPSQYIQSWLESRSALGLLDASLGGAIKFANAFTRLAVPERPDPQSKSEGLAVDTVAFERLREETGMSALDCEYLASALADVRLDVPAKRLMYTLSAVGVGAATLHIVEQYLVEARYRPNVLSRSELAPVRQHLRDMADGKMPGPGGRRFVAQVCEGRVLVTTGDYRNAIRRWEAAMPDAVAYANEDLELRSTEMNSALRANLAPWIEMANVCMARGDAVKAREAVAIGCQVDDPISHYAAAVLERNTDEGQHVATSDWLYHITKAAASIYPKATHALGLWYATSQWKYIEDEPPDHIKPTPFDSYPGESDTDRSSVLQRLLTVFGLRAPATSIPTPEKEKEGLFLTAAFPSDPYGRWKMGMQWLDISMKTSYAPSYLLAAALYLEKTLWMPATAPKAALELGDDRYTYASKADYQTGRKIDRPTEPSDEYDGQEVPNPGYNPEKAKELIREVFYAAGSLAVEKHIVKGPGVQKANYSADAMLHDDNLRDIQENHRKWFRLAEVRDMYVDTKKWICVDDAIEDKPVDIALKAQQICDEQGWDIYDSEDRLLYKCGIGGKVKMPRIQWARPKRPGW</sequence>
<dbReference type="EMBL" id="MU001637">
    <property type="protein sequence ID" value="KAF2481771.1"/>
    <property type="molecule type" value="Genomic_DNA"/>
</dbReference>
<evidence type="ECO:0000256" key="1">
    <source>
        <dbReference type="SAM" id="MobiDB-lite"/>
    </source>
</evidence>
<gene>
    <name evidence="2" type="ORF">BDY17DRAFT_325285</name>
</gene>
<organism evidence="2 3">
    <name type="scientific">Neohortaea acidophila</name>
    <dbReference type="NCBI Taxonomy" id="245834"/>
    <lineage>
        <taxon>Eukaryota</taxon>
        <taxon>Fungi</taxon>
        <taxon>Dikarya</taxon>
        <taxon>Ascomycota</taxon>
        <taxon>Pezizomycotina</taxon>
        <taxon>Dothideomycetes</taxon>
        <taxon>Dothideomycetidae</taxon>
        <taxon>Mycosphaerellales</taxon>
        <taxon>Teratosphaeriaceae</taxon>
        <taxon>Neohortaea</taxon>
    </lineage>
</organism>
<keyword evidence="3" id="KW-1185">Reference proteome</keyword>
<name>A0A6A6PQ20_9PEZI</name>
<protein>
    <submittedName>
        <fullName evidence="2">Uncharacterized protein</fullName>
    </submittedName>
</protein>
<reference evidence="2" key="1">
    <citation type="journal article" date="2020" name="Stud. Mycol.">
        <title>101 Dothideomycetes genomes: a test case for predicting lifestyles and emergence of pathogens.</title>
        <authorList>
            <person name="Haridas S."/>
            <person name="Albert R."/>
            <person name="Binder M."/>
            <person name="Bloem J."/>
            <person name="Labutti K."/>
            <person name="Salamov A."/>
            <person name="Andreopoulos B."/>
            <person name="Baker S."/>
            <person name="Barry K."/>
            <person name="Bills G."/>
            <person name="Bluhm B."/>
            <person name="Cannon C."/>
            <person name="Castanera R."/>
            <person name="Culley D."/>
            <person name="Daum C."/>
            <person name="Ezra D."/>
            <person name="Gonzalez J."/>
            <person name="Henrissat B."/>
            <person name="Kuo A."/>
            <person name="Liang C."/>
            <person name="Lipzen A."/>
            <person name="Lutzoni F."/>
            <person name="Magnuson J."/>
            <person name="Mondo S."/>
            <person name="Nolan M."/>
            <person name="Ohm R."/>
            <person name="Pangilinan J."/>
            <person name="Park H.-J."/>
            <person name="Ramirez L."/>
            <person name="Alfaro M."/>
            <person name="Sun H."/>
            <person name="Tritt A."/>
            <person name="Yoshinaga Y."/>
            <person name="Zwiers L.-H."/>
            <person name="Turgeon B."/>
            <person name="Goodwin S."/>
            <person name="Spatafora J."/>
            <person name="Crous P."/>
            <person name="Grigoriev I."/>
        </authorList>
    </citation>
    <scope>NUCLEOTIDE SEQUENCE</scope>
    <source>
        <strain evidence="2">CBS 113389</strain>
    </source>
</reference>
<evidence type="ECO:0000313" key="3">
    <source>
        <dbReference type="Proteomes" id="UP000799767"/>
    </source>
</evidence>
<feature type="region of interest" description="Disordered" evidence="1">
    <location>
        <begin position="505"/>
        <end position="528"/>
    </location>
</feature>